<feature type="region of interest" description="Disordered" evidence="1">
    <location>
        <begin position="78"/>
        <end position="119"/>
    </location>
</feature>
<evidence type="ECO:0000256" key="1">
    <source>
        <dbReference type="SAM" id="MobiDB-lite"/>
    </source>
</evidence>
<keyword evidence="3" id="KW-1185">Reference proteome</keyword>
<dbReference type="EMBL" id="JASCZI010272655">
    <property type="protein sequence ID" value="MED6223075.1"/>
    <property type="molecule type" value="Genomic_DNA"/>
</dbReference>
<comment type="caution">
    <text evidence="2">The sequence shown here is derived from an EMBL/GenBank/DDBJ whole genome shotgun (WGS) entry which is preliminary data.</text>
</comment>
<dbReference type="Proteomes" id="UP001341840">
    <property type="component" value="Unassembled WGS sequence"/>
</dbReference>
<feature type="compositionally biased region" description="Polar residues" evidence="1">
    <location>
        <begin position="94"/>
        <end position="105"/>
    </location>
</feature>
<protein>
    <submittedName>
        <fullName evidence="2">Uncharacterized protein</fullName>
    </submittedName>
</protein>
<proteinExistence type="predicted"/>
<accession>A0ABU6ZMB4</accession>
<reference evidence="2 3" key="1">
    <citation type="journal article" date="2023" name="Plants (Basel)">
        <title>Bridging the Gap: Combining Genomics and Transcriptomics Approaches to Understand Stylosanthes scabra, an Orphan Legume from the Brazilian Caatinga.</title>
        <authorList>
            <person name="Ferreira-Neto J.R.C."/>
            <person name="da Silva M.D."/>
            <person name="Binneck E."/>
            <person name="de Melo N.F."/>
            <person name="da Silva R.H."/>
            <person name="de Melo A.L.T.M."/>
            <person name="Pandolfi V."/>
            <person name="Bustamante F.O."/>
            <person name="Brasileiro-Vidal A.C."/>
            <person name="Benko-Iseppon A.M."/>
        </authorList>
    </citation>
    <scope>NUCLEOTIDE SEQUENCE [LARGE SCALE GENOMIC DNA]</scope>
    <source>
        <tissue evidence="2">Leaves</tissue>
    </source>
</reference>
<name>A0ABU6ZMB4_9FABA</name>
<feature type="region of interest" description="Disordered" evidence="1">
    <location>
        <begin position="1"/>
        <end position="60"/>
    </location>
</feature>
<sequence length="119" mass="13267">MFEFPSCMTAIKSTPRTSHRDEFHPPTRMTCSARRHGCTAENSKKPSQTGNTVGRVKHRCTTDPPEYLRWFRDRNAAAPPTASAACHRTPPSPHTTGARSGSSAEWSFAEQEFPLTDFT</sequence>
<evidence type="ECO:0000313" key="2">
    <source>
        <dbReference type="EMBL" id="MED6223075.1"/>
    </source>
</evidence>
<organism evidence="2 3">
    <name type="scientific">Stylosanthes scabra</name>
    <dbReference type="NCBI Taxonomy" id="79078"/>
    <lineage>
        <taxon>Eukaryota</taxon>
        <taxon>Viridiplantae</taxon>
        <taxon>Streptophyta</taxon>
        <taxon>Embryophyta</taxon>
        <taxon>Tracheophyta</taxon>
        <taxon>Spermatophyta</taxon>
        <taxon>Magnoliopsida</taxon>
        <taxon>eudicotyledons</taxon>
        <taxon>Gunneridae</taxon>
        <taxon>Pentapetalae</taxon>
        <taxon>rosids</taxon>
        <taxon>fabids</taxon>
        <taxon>Fabales</taxon>
        <taxon>Fabaceae</taxon>
        <taxon>Papilionoideae</taxon>
        <taxon>50 kb inversion clade</taxon>
        <taxon>dalbergioids sensu lato</taxon>
        <taxon>Dalbergieae</taxon>
        <taxon>Pterocarpus clade</taxon>
        <taxon>Stylosanthes</taxon>
    </lineage>
</organism>
<gene>
    <name evidence="2" type="ORF">PIB30_070486</name>
</gene>
<evidence type="ECO:0000313" key="3">
    <source>
        <dbReference type="Proteomes" id="UP001341840"/>
    </source>
</evidence>